<organism evidence="2 3">
    <name type="scientific">Phenylobacterium haematophilum</name>
    <dbReference type="NCBI Taxonomy" id="98513"/>
    <lineage>
        <taxon>Bacteria</taxon>
        <taxon>Pseudomonadati</taxon>
        <taxon>Pseudomonadota</taxon>
        <taxon>Alphaproteobacteria</taxon>
        <taxon>Caulobacterales</taxon>
        <taxon>Caulobacteraceae</taxon>
        <taxon>Phenylobacterium</taxon>
    </lineage>
</organism>
<keyword evidence="1" id="KW-1133">Transmembrane helix</keyword>
<keyword evidence="1" id="KW-0812">Transmembrane</keyword>
<dbReference type="AlphaFoldDB" id="A0A839ZSZ4"/>
<evidence type="ECO:0000313" key="3">
    <source>
        <dbReference type="Proteomes" id="UP000530564"/>
    </source>
</evidence>
<dbReference type="PANTHER" id="PTHR32251">
    <property type="entry name" value="3-OXO-5-ALPHA-STEROID 4-DEHYDROGENASE"/>
    <property type="match status" value="1"/>
</dbReference>
<dbReference type="PROSITE" id="PS50244">
    <property type="entry name" value="S5A_REDUCTASE"/>
    <property type="match status" value="1"/>
</dbReference>
<feature type="transmembrane region" description="Helical" evidence="1">
    <location>
        <begin position="108"/>
        <end position="130"/>
    </location>
</feature>
<reference evidence="2 3" key="1">
    <citation type="submission" date="2020-08" db="EMBL/GenBank/DDBJ databases">
        <title>Genomic Encyclopedia of Type Strains, Phase IV (KMG-IV): sequencing the most valuable type-strain genomes for metagenomic binning, comparative biology and taxonomic classification.</title>
        <authorList>
            <person name="Goeker M."/>
        </authorList>
    </citation>
    <scope>NUCLEOTIDE SEQUENCE [LARGE SCALE GENOMIC DNA]</scope>
    <source>
        <strain evidence="2 3">DSM 21793</strain>
    </source>
</reference>
<feature type="transmembrane region" description="Helical" evidence="1">
    <location>
        <begin position="142"/>
        <end position="163"/>
    </location>
</feature>
<dbReference type="PANTHER" id="PTHR32251:SF17">
    <property type="entry name" value="STEROID 5-ALPHA REDUCTASE C-TERMINAL DOMAIN-CONTAINING PROTEIN"/>
    <property type="match status" value="1"/>
</dbReference>
<dbReference type="Pfam" id="PF06966">
    <property type="entry name" value="DUF1295"/>
    <property type="match status" value="1"/>
</dbReference>
<sequence>MPELSQIATLLAVNFGLLVVGFLILWMIGTAIKDVTFVDACWGLGLASMAVASFFQTPDGAEARRYLLTGLALLWGLRLGLHILGRWRHEGPDRRYVKMMDRAKADKGWSYAHASLRMVFAFQAPLLWVVSLPVQLGQISAQPAAVGALGWIGAALSLFGIAFETTADSQLKRFKADPANKGQVLATGLWRYTRHPNYFGDICTWVGFYLIAAETTLGLWALPGPLLLIFLLTRWSGGPSYEKRLTHQRPGYDDYIRRTSSLIPWPPKRLDGSAS</sequence>
<dbReference type="EMBL" id="JACIDK010000001">
    <property type="protein sequence ID" value="MBB3889525.1"/>
    <property type="molecule type" value="Genomic_DNA"/>
</dbReference>
<evidence type="ECO:0000256" key="1">
    <source>
        <dbReference type="SAM" id="Phobius"/>
    </source>
</evidence>
<dbReference type="RefSeq" id="WP_183769534.1">
    <property type="nucleotide sequence ID" value="NZ_JACIDK010000001.1"/>
</dbReference>
<dbReference type="Proteomes" id="UP000530564">
    <property type="component" value="Unassembled WGS sequence"/>
</dbReference>
<feature type="transmembrane region" description="Helical" evidence="1">
    <location>
        <begin position="6"/>
        <end position="28"/>
    </location>
</feature>
<feature type="transmembrane region" description="Helical" evidence="1">
    <location>
        <begin position="67"/>
        <end position="87"/>
    </location>
</feature>
<dbReference type="GO" id="GO:0016020">
    <property type="term" value="C:membrane"/>
    <property type="evidence" value="ECO:0007669"/>
    <property type="project" value="TreeGrafter"/>
</dbReference>
<protein>
    <submittedName>
        <fullName evidence="2">Steroid 5-alpha reductase family enzyme</fullName>
    </submittedName>
</protein>
<gene>
    <name evidence="2" type="ORF">GGQ61_000222</name>
</gene>
<dbReference type="Gene3D" id="1.20.120.1630">
    <property type="match status" value="1"/>
</dbReference>
<keyword evidence="1" id="KW-0472">Membrane</keyword>
<dbReference type="InterPro" id="IPR010721">
    <property type="entry name" value="UstE-like"/>
</dbReference>
<name>A0A839ZSZ4_9CAUL</name>
<comment type="caution">
    <text evidence="2">The sequence shown here is derived from an EMBL/GenBank/DDBJ whole genome shotgun (WGS) entry which is preliminary data.</text>
</comment>
<proteinExistence type="predicted"/>
<accession>A0A839ZSZ4</accession>
<keyword evidence="3" id="KW-1185">Reference proteome</keyword>
<evidence type="ECO:0000313" key="2">
    <source>
        <dbReference type="EMBL" id="MBB3889525.1"/>
    </source>
</evidence>